<dbReference type="GeneID" id="20671598"/>
<name>W4JPW4_HETIT</name>
<dbReference type="PROSITE" id="PS00028">
    <property type="entry name" value="ZINC_FINGER_C2H2_1"/>
    <property type="match status" value="2"/>
</dbReference>
<evidence type="ECO:0000313" key="5">
    <source>
        <dbReference type="Proteomes" id="UP000030671"/>
    </source>
</evidence>
<dbReference type="RefSeq" id="XP_009552917.1">
    <property type="nucleotide sequence ID" value="XM_009554622.1"/>
</dbReference>
<dbReference type="InParanoid" id="W4JPW4"/>
<feature type="compositionally biased region" description="Basic and acidic residues" evidence="2">
    <location>
        <begin position="1"/>
        <end position="16"/>
    </location>
</feature>
<evidence type="ECO:0000259" key="3">
    <source>
        <dbReference type="PROSITE" id="PS50157"/>
    </source>
</evidence>
<sequence length="225" mass="25023">MKRRRTEVDDHTDGESSPKYAKRSIEDTLASSSTASRGDNGAPADHEGDALEINTDTSSKTDFEDDLPEDGSIPDTVPVSKQELLPSQPTSPAHDNGGSRQAPYMSTPWNCHICLEGFHREKERKNHCLTDKHARREAEIGDIQGDIKGPRPFKCEEHGCQKAFGRKDALMRHRREVHKILDQSAKKPRATARAQVKAKGTKAGAKTTKARTRTRTKTERSAKNK</sequence>
<accession>W4JPW4</accession>
<dbReference type="Gene3D" id="3.30.160.60">
    <property type="entry name" value="Classic Zinc Finger"/>
    <property type="match status" value="1"/>
</dbReference>
<organism evidence="4 5">
    <name type="scientific">Heterobasidion irregulare (strain TC 32-1)</name>
    <dbReference type="NCBI Taxonomy" id="747525"/>
    <lineage>
        <taxon>Eukaryota</taxon>
        <taxon>Fungi</taxon>
        <taxon>Dikarya</taxon>
        <taxon>Basidiomycota</taxon>
        <taxon>Agaricomycotina</taxon>
        <taxon>Agaricomycetes</taxon>
        <taxon>Russulales</taxon>
        <taxon>Bondarzewiaceae</taxon>
        <taxon>Heterobasidion</taxon>
        <taxon>Heterobasidion annosum species complex</taxon>
    </lineage>
</organism>
<feature type="compositionally biased region" description="Basic and acidic residues" evidence="2">
    <location>
        <begin position="216"/>
        <end position="225"/>
    </location>
</feature>
<dbReference type="SMART" id="SM00355">
    <property type="entry name" value="ZnF_C2H2"/>
    <property type="match status" value="2"/>
</dbReference>
<keyword evidence="1" id="KW-0862">Zinc</keyword>
<dbReference type="InterPro" id="IPR013087">
    <property type="entry name" value="Znf_C2H2_type"/>
</dbReference>
<keyword evidence="1" id="KW-0479">Metal-binding</keyword>
<feature type="compositionally biased region" description="Low complexity" evidence="2">
    <location>
        <begin position="197"/>
        <end position="207"/>
    </location>
</feature>
<gene>
    <name evidence="4" type="ORF">HETIRDRAFT_330657</name>
</gene>
<protein>
    <recommendedName>
        <fullName evidence="3">C2H2-type domain-containing protein</fullName>
    </recommendedName>
</protein>
<reference evidence="4 5" key="1">
    <citation type="journal article" date="2012" name="New Phytol.">
        <title>Insight into trade-off between wood decay and parasitism from the genome of a fungal forest pathogen.</title>
        <authorList>
            <person name="Olson A."/>
            <person name="Aerts A."/>
            <person name="Asiegbu F."/>
            <person name="Belbahri L."/>
            <person name="Bouzid O."/>
            <person name="Broberg A."/>
            <person name="Canback B."/>
            <person name="Coutinho P.M."/>
            <person name="Cullen D."/>
            <person name="Dalman K."/>
            <person name="Deflorio G."/>
            <person name="van Diepen L.T."/>
            <person name="Dunand C."/>
            <person name="Duplessis S."/>
            <person name="Durling M."/>
            <person name="Gonthier P."/>
            <person name="Grimwood J."/>
            <person name="Fossdal C.G."/>
            <person name="Hansson D."/>
            <person name="Henrissat B."/>
            <person name="Hietala A."/>
            <person name="Himmelstrand K."/>
            <person name="Hoffmeister D."/>
            <person name="Hogberg N."/>
            <person name="James T.Y."/>
            <person name="Karlsson M."/>
            <person name="Kohler A."/>
            <person name="Kues U."/>
            <person name="Lee Y.H."/>
            <person name="Lin Y.C."/>
            <person name="Lind M."/>
            <person name="Lindquist E."/>
            <person name="Lombard V."/>
            <person name="Lucas S."/>
            <person name="Lunden K."/>
            <person name="Morin E."/>
            <person name="Murat C."/>
            <person name="Park J."/>
            <person name="Raffaello T."/>
            <person name="Rouze P."/>
            <person name="Salamov A."/>
            <person name="Schmutz J."/>
            <person name="Solheim H."/>
            <person name="Stahlberg J."/>
            <person name="Velez H."/>
            <person name="de Vries R.P."/>
            <person name="Wiebenga A."/>
            <person name="Woodward S."/>
            <person name="Yakovlev I."/>
            <person name="Garbelotto M."/>
            <person name="Martin F."/>
            <person name="Grigoriev I.V."/>
            <person name="Stenlid J."/>
        </authorList>
    </citation>
    <scope>NUCLEOTIDE SEQUENCE [LARGE SCALE GENOMIC DNA]</scope>
    <source>
        <strain evidence="4 5">TC 32-1</strain>
    </source>
</reference>
<dbReference type="InterPro" id="IPR036236">
    <property type="entry name" value="Znf_C2H2_sf"/>
</dbReference>
<proteinExistence type="predicted"/>
<keyword evidence="5" id="KW-1185">Reference proteome</keyword>
<dbReference type="AlphaFoldDB" id="W4JPW4"/>
<dbReference type="Proteomes" id="UP000030671">
    <property type="component" value="Unassembled WGS sequence"/>
</dbReference>
<feature type="region of interest" description="Disordered" evidence="2">
    <location>
        <begin position="1"/>
        <end position="106"/>
    </location>
</feature>
<dbReference type="KEGG" id="hir:HETIRDRAFT_330657"/>
<dbReference type="SUPFAM" id="SSF57667">
    <property type="entry name" value="beta-beta-alpha zinc fingers"/>
    <property type="match status" value="1"/>
</dbReference>
<keyword evidence="1" id="KW-0863">Zinc-finger</keyword>
<dbReference type="GO" id="GO:0008270">
    <property type="term" value="F:zinc ion binding"/>
    <property type="evidence" value="ECO:0007669"/>
    <property type="project" value="UniProtKB-KW"/>
</dbReference>
<evidence type="ECO:0000313" key="4">
    <source>
        <dbReference type="EMBL" id="ETW75509.1"/>
    </source>
</evidence>
<evidence type="ECO:0000256" key="2">
    <source>
        <dbReference type="SAM" id="MobiDB-lite"/>
    </source>
</evidence>
<feature type="domain" description="C2H2-type" evidence="3">
    <location>
        <begin position="153"/>
        <end position="178"/>
    </location>
</feature>
<dbReference type="EMBL" id="KI925466">
    <property type="protein sequence ID" value="ETW75509.1"/>
    <property type="molecule type" value="Genomic_DNA"/>
</dbReference>
<dbReference type="PROSITE" id="PS50157">
    <property type="entry name" value="ZINC_FINGER_C2H2_2"/>
    <property type="match status" value="1"/>
</dbReference>
<evidence type="ECO:0000256" key="1">
    <source>
        <dbReference type="PROSITE-ProRule" id="PRU00042"/>
    </source>
</evidence>
<dbReference type="OrthoDB" id="8922241at2759"/>
<feature type="region of interest" description="Disordered" evidence="2">
    <location>
        <begin position="181"/>
        <end position="225"/>
    </location>
</feature>
<dbReference type="HOGENOM" id="CLU_1230087_0_0_1"/>